<dbReference type="SUPFAM" id="SSF48239">
    <property type="entry name" value="Terpenoid cyclases/Protein prenyltransferases"/>
    <property type="match status" value="1"/>
</dbReference>
<evidence type="ECO:0000313" key="1">
    <source>
        <dbReference type="EMBL" id="XBH02151.1"/>
    </source>
</evidence>
<accession>A0AAU7CA84</accession>
<reference evidence="1" key="1">
    <citation type="submission" date="2024-05" db="EMBL/GenBank/DDBJ databases">
        <title>Planctomycetes of the genus Singulisphaera possess chitinolytic capabilities.</title>
        <authorList>
            <person name="Ivanova A."/>
        </authorList>
    </citation>
    <scope>NUCLEOTIDE SEQUENCE</scope>
    <source>
        <strain evidence="1">Ch08T</strain>
    </source>
</reference>
<name>A0AAU7CA84_9BACT</name>
<dbReference type="EMBL" id="CP155447">
    <property type="protein sequence ID" value="XBH02151.1"/>
    <property type="molecule type" value="Genomic_DNA"/>
</dbReference>
<dbReference type="AlphaFoldDB" id="A0AAU7CA84"/>
<protein>
    <submittedName>
        <fullName evidence="1">Squalene--hopene cyclase</fullName>
    </submittedName>
</protein>
<organism evidence="1">
    <name type="scientific">Singulisphaera sp. Ch08</name>
    <dbReference type="NCBI Taxonomy" id="3120278"/>
    <lineage>
        <taxon>Bacteria</taxon>
        <taxon>Pseudomonadati</taxon>
        <taxon>Planctomycetota</taxon>
        <taxon>Planctomycetia</taxon>
        <taxon>Isosphaerales</taxon>
        <taxon>Isosphaeraceae</taxon>
        <taxon>Singulisphaera</taxon>
    </lineage>
</organism>
<dbReference type="InterPro" id="IPR008930">
    <property type="entry name" value="Terpenoid_cyclase/PrenylTrfase"/>
</dbReference>
<proteinExistence type="predicted"/>
<dbReference type="CDD" id="cd00688">
    <property type="entry name" value="ISOPREN_C2_like"/>
    <property type="match status" value="1"/>
</dbReference>
<sequence>MSRYELPRVSPDATTARRRFALFIGFMAVLLALAVAGDANAQLPVAKSGEVIPRDVREMYDRGLQYLASSQTENGDWASQGGEAGPGTTGLALMAFLASGEDPNFGPYSNHVRRSLRNIITAQNADTGFFGGSMYHHGFAMLGLAEAYGAVDERNLWPDPKGKRSIGQALELAVRSALTSQKKNPLGAWRYSPESTDADTSVSGAVMIGLLAARNAGIEIPDEAINRAVGYFKSMTSSNGFVAYAGGMGGFGDSTARSAIATLVYAVARRKDMPEFKATLDHIKNQLEQPVQGYPEYGRYYQAQAFFQGDTAAWEKWNKMIIRQLKQAQRSDGSFQGQWGPSFSTSMSLLALALNYRFLPIYER</sequence>
<gene>
    <name evidence="1" type="ORF">V5E97_28010</name>
</gene>
<dbReference type="Gene3D" id="1.50.10.20">
    <property type="match status" value="2"/>
</dbReference>